<evidence type="ECO:0000313" key="1">
    <source>
        <dbReference type="EMBL" id="SFP72666.1"/>
    </source>
</evidence>
<reference evidence="1 2" key="1">
    <citation type="submission" date="2016-10" db="EMBL/GenBank/DDBJ databases">
        <authorList>
            <person name="de Groot N.N."/>
        </authorList>
    </citation>
    <scope>NUCLEOTIDE SEQUENCE [LARGE SCALE GENOMIC DNA]</scope>
    <source>
        <strain evidence="1 2">CGMCC 1.9113</strain>
    </source>
</reference>
<evidence type="ECO:0000313" key="2">
    <source>
        <dbReference type="Proteomes" id="UP000199586"/>
    </source>
</evidence>
<name>A0A1I5SQU5_9SPHN</name>
<organism evidence="1 2">
    <name type="scientific">Sphingomonas rubra</name>
    <dbReference type="NCBI Taxonomy" id="634430"/>
    <lineage>
        <taxon>Bacteria</taxon>
        <taxon>Pseudomonadati</taxon>
        <taxon>Pseudomonadota</taxon>
        <taxon>Alphaproteobacteria</taxon>
        <taxon>Sphingomonadales</taxon>
        <taxon>Sphingomonadaceae</taxon>
        <taxon>Sphingomonas</taxon>
    </lineage>
</organism>
<evidence type="ECO:0008006" key="3">
    <source>
        <dbReference type="Google" id="ProtNLM"/>
    </source>
</evidence>
<sequence length="41" mass="4657">MTVVHSLWHVRDDDEQGDYAKLIGIYSSDAAARAVIKRVRN</sequence>
<accession>A0A1I5SQU5</accession>
<dbReference type="STRING" id="634430.SAMN04488241_10642"/>
<proteinExistence type="predicted"/>
<keyword evidence="2" id="KW-1185">Reference proteome</keyword>
<gene>
    <name evidence="1" type="ORF">SAMN04488241_10642</name>
</gene>
<dbReference type="EMBL" id="FOXP01000006">
    <property type="protein sequence ID" value="SFP72666.1"/>
    <property type="molecule type" value="Genomic_DNA"/>
</dbReference>
<dbReference type="AlphaFoldDB" id="A0A1I5SQU5"/>
<protein>
    <recommendedName>
        <fullName evidence="3">SPOR domain-containing protein</fullName>
    </recommendedName>
</protein>
<dbReference type="Proteomes" id="UP000199586">
    <property type="component" value="Unassembled WGS sequence"/>
</dbReference>